<evidence type="ECO:0000313" key="2">
    <source>
        <dbReference type="Proteomes" id="UP000317982"/>
    </source>
</evidence>
<dbReference type="AlphaFoldDB" id="A0A545AZ70"/>
<dbReference type="EMBL" id="VIRS01000002">
    <property type="protein sequence ID" value="TQS46632.1"/>
    <property type="molecule type" value="Genomic_DNA"/>
</dbReference>
<dbReference type="InParanoid" id="A0A545AZ70"/>
<dbReference type="RefSeq" id="WP_142703150.1">
    <property type="nucleotide sequence ID" value="NZ_VIRS01000002.1"/>
</dbReference>
<dbReference type="InterPro" id="IPR023393">
    <property type="entry name" value="START-like_dom_sf"/>
</dbReference>
<accession>A0A545AZ70</accession>
<comment type="caution">
    <text evidence="1">The sequence shown here is derived from an EMBL/GenBank/DDBJ whole genome shotgun (WGS) entry which is preliminary data.</text>
</comment>
<reference evidence="1 2" key="1">
    <citation type="submission" date="2019-07" db="EMBL/GenBank/DDBJ databases">
        <title>Cryptosporangium phraense sp. nov., isolated from plant litter.</title>
        <authorList>
            <person name="Suriyachadkun C."/>
        </authorList>
    </citation>
    <scope>NUCLEOTIDE SEQUENCE [LARGE SCALE GENOMIC DNA]</scope>
    <source>
        <strain evidence="1 2">A-T 5661</strain>
    </source>
</reference>
<evidence type="ECO:0000313" key="1">
    <source>
        <dbReference type="EMBL" id="TQS46632.1"/>
    </source>
</evidence>
<dbReference type="Gene3D" id="3.30.530.20">
    <property type="match status" value="1"/>
</dbReference>
<dbReference type="SUPFAM" id="SSF55961">
    <property type="entry name" value="Bet v1-like"/>
    <property type="match status" value="1"/>
</dbReference>
<dbReference type="OrthoDB" id="4823586at2"/>
<dbReference type="InterPro" id="IPR019587">
    <property type="entry name" value="Polyketide_cyclase/dehydratase"/>
</dbReference>
<proteinExistence type="predicted"/>
<gene>
    <name evidence="1" type="ORF">FL583_04430</name>
</gene>
<dbReference type="Proteomes" id="UP000317982">
    <property type="component" value="Unassembled WGS sequence"/>
</dbReference>
<dbReference type="CDD" id="cd07812">
    <property type="entry name" value="SRPBCC"/>
    <property type="match status" value="1"/>
</dbReference>
<protein>
    <submittedName>
        <fullName evidence="1">SRPBCC family protein</fullName>
    </submittedName>
</protein>
<keyword evidence="2" id="KW-1185">Reference proteome</keyword>
<name>A0A545AZ70_9ACTN</name>
<sequence length="160" mass="17277">MTLPAVPADLARPGPGTLTVRVMVDADIETAFAAATDWPAQARWIPLTSVKVVEGDGRSLGSVVHAFTGIGRVGFLDVFTVVGWDPPHSVQVVHTGRLIRGPGAFHLTEYGRQRTEFAWSEELYLPFGRAGEVAWAVARPLAAAALKAGLRRFARYVVSR</sequence>
<organism evidence="1 2">
    <name type="scientific">Cryptosporangium phraense</name>
    <dbReference type="NCBI Taxonomy" id="2593070"/>
    <lineage>
        <taxon>Bacteria</taxon>
        <taxon>Bacillati</taxon>
        <taxon>Actinomycetota</taxon>
        <taxon>Actinomycetes</taxon>
        <taxon>Cryptosporangiales</taxon>
        <taxon>Cryptosporangiaceae</taxon>
        <taxon>Cryptosporangium</taxon>
    </lineage>
</organism>
<dbReference type="Pfam" id="PF10604">
    <property type="entry name" value="Polyketide_cyc2"/>
    <property type="match status" value="1"/>
</dbReference>